<gene>
    <name evidence="1" type="ORF">C7M61_003792</name>
</gene>
<dbReference type="Proteomes" id="UP000241107">
    <property type="component" value="Unassembled WGS sequence"/>
</dbReference>
<dbReference type="RefSeq" id="XP_024712800.1">
    <property type="nucleotide sequence ID" value="XM_024859126.1"/>
</dbReference>
<protein>
    <submittedName>
        <fullName evidence="1">Uncharacterized protein</fullName>
    </submittedName>
</protein>
<accession>A0A2P7YLU0</accession>
<comment type="caution">
    <text evidence="1">The sequence shown here is derived from an EMBL/GenBank/DDBJ whole genome shotgun (WGS) entry which is preliminary data.</text>
</comment>
<sequence length="645" mass="73531">MDLLKKIVNFYFESEKPPQEPLLKKVETRFEFRKHGKNLDDFKEKFPKVLNHEAQTLRTIGFKILDDLFQVSELQLPNENAAPNIKSLVDSGRSKHGIPSFGQHPPSDTDKVVFLVRSTRITFAWSNHDMLMPIVGSCFFEKGKEINDFPGPKFPMTHLIYGVGSEMNTGSKHKLNEDITLSFNAEFKQASWFCQKAYHRIVLPEMALPDFLSLKFSVSEPGEIDSDPFVITDICIELQEFVSVHEEGHFFKDVRSTLLVKKAPFEMMYLSEGALEIPSHLFATNLPDIGPSFFVEDLTRSYGLNITVKVNYKDCPYICATAFMELNVAKEQKEEFDMLEIDELSYYGWDFFSTVRYFQAPSGGKSEDEQFLKLPVARPRKHLEGLYQLKAENQEQLLSSRVRQLTRITKKPVSGGDATNSNKPYASRCLLVEDEIVQAVDLDYRPVRAMRDQVFFIGDDCVPLSIRFTATKHGRFKQSHGWSGEAIAVPGMHLSELVDVTLMLPLSSEDLVEDIQFKHMKVYFKTVKAGQVWKAGLLFEEHNFLPFKVSDFKEAVPGDPSACAVTLSKAVLKGKIPESLEPSSWNVCHFLEVHFSVNDKDDERGWGQQIFIALELQKETDPTLKLQLERGHCPETARGMWDFGC</sequence>
<evidence type="ECO:0000313" key="2">
    <source>
        <dbReference type="Proteomes" id="UP000241107"/>
    </source>
</evidence>
<keyword evidence="2" id="KW-1185">Reference proteome</keyword>
<proteinExistence type="predicted"/>
<evidence type="ECO:0000313" key="1">
    <source>
        <dbReference type="EMBL" id="PSK36927.1"/>
    </source>
</evidence>
<organism evidence="1 2">
    <name type="scientific">Candidozyma pseudohaemuli</name>
    <dbReference type="NCBI Taxonomy" id="418784"/>
    <lineage>
        <taxon>Eukaryota</taxon>
        <taxon>Fungi</taxon>
        <taxon>Dikarya</taxon>
        <taxon>Ascomycota</taxon>
        <taxon>Saccharomycotina</taxon>
        <taxon>Pichiomycetes</taxon>
        <taxon>Metschnikowiaceae</taxon>
        <taxon>Candidozyma</taxon>
    </lineage>
</organism>
<dbReference type="GeneID" id="36567180"/>
<name>A0A2P7YLU0_9ASCO</name>
<reference evidence="1 2" key="1">
    <citation type="submission" date="2018-03" db="EMBL/GenBank/DDBJ databases">
        <title>Candida pseudohaemulonii genome assembly and annotation.</title>
        <authorList>
            <person name="Munoz J.F."/>
            <person name="Gade L.G."/>
            <person name="Chow N.A."/>
            <person name="Litvintseva A.P."/>
            <person name="Loparev V.N."/>
            <person name="Cuomo C.A."/>
        </authorList>
    </citation>
    <scope>NUCLEOTIDE SEQUENCE [LARGE SCALE GENOMIC DNA]</scope>
    <source>
        <strain evidence="1 2">B12108</strain>
    </source>
</reference>
<dbReference type="VEuPathDB" id="FungiDB:C7M61_003792"/>
<dbReference type="AlphaFoldDB" id="A0A2P7YLU0"/>
<dbReference type="EMBL" id="PYFQ01000010">
    <property type="protein sequence ID" value="PSK36927.1"/>
    <property type="molecule type" value="Genomic_DNA"/>
</dbReference>